<dbReference type="InterPro" id="IPR002514">
    <property type="entry name" value="Transposase_8"/>
</dbReference>
<dbReference type="InterPro" id="IPR051839">
    <property type="entry name" value="RD_transcriptional_regulator"/>
</dbReference>
<dbReference type="Proteomes" id="UP000585721">
    <property type="component" value="Unassembled WGS sequence"/>
</dbReference>
<dbReference type="InterPro" id="IPR009057">
    <property type="entry name" value="Homeodomain-like_sf"/>
</dbReference>
<reference evidence="3 4" key="1">
    <citation type="submission" date="2020-08" db="EMBL/GenBank/DDBJ databases">
        <title>Genomic Encyclopedia of Type Strains, Phase IV (KMG-IV): sequencing the most valuable type-strain genomes for metagenomic binning, comparative biology and taxonomic classification.</title>
        <authorList>
            <person name="Goeker M."/>
        </authorList>
    </citation>
    <scope>NUCLEOTIDE SEQUENCE [LARGE SCALE GENOMIC DNA]</scope>
    <source>
        <strain evidence="3 4">DSM 22975</strain>
    </source>
</reference>
<protein>
    <submittedName>
        <fullName evidence="3">Transposase</fullName>
    </submittedName>
</protein>
<sequence length="114" mass="13607">MPAYTNPKRIFKYSDEFKMKAVQWSFDPERSVKEVAAALDIHPFMLSRWRKEFREGKYGPMKSTTKSAKPNAQLKEQDELKKLRKRIAELEEENDILKKWQRFLAEERRKPSGS</sequence>
<gene>
    <name evidence="3" type="ORF">HNR75_001565</name>
</gene>
<comment type="caution">
    <text evidence="3">The sequence shown here is derived from an EMBL/GenBank/DDBJ whole genome shotgun (WGS) entry which is preliminary data.</text>
</comment>
<dbReference type="GO" id="GO:0006313">
    <property type="term" value="P:DNA transposition"/>
    <property type="evidence" value="ECO:0007669"/>
    <property type="project" value="InterPro"/>
</dbReference>
<dbReference type="Gene3D" id="1.10.10.60">
    <property type="entry name" value="Homeodomain-like"/>
    <property type="match status" value="1"/>
</dbReference>
<evidence type="ECO:0000313" key="4">
    <source>
        <dbReference type="Proteomes" id="UP000585721"/>
    </source>
</evidence>
<dbReference type="SUPFAM" id="SSF46689">
    <property type="entry name" value="Homeodomain-like"/>
    <property type="match status" value="1"/>
</dbReference>
<dbReference type="Pfam" id="PF01527">
    <property type="entry name" value="HTH_Tnp_1"/>
    <property type="match status" value="1"/>
</dbReference>
<accession>A0A841GDH6</accession>
<name>A0A841GDH6_9GAMM</name>
<dbReference type="GO" id="GO:0003677">
    <property type="term" value="F:DNA binding"/>
    <property type="evidence" value="ECO:0007669"/>
    <property type="project" value="InterPro"/>
</dbReference>
<evidence type="ECO:0000256" key="1">
    <source>
        <dbReference type="ARBA" id="ARBA00009964"/>
    </source>
</evidence>
<organism evidence="3 4">
    <name type="scientific">Tolumonas osonensis</name>
    <dbReference type="NCBI Taxonomy" id="675874"/>
    <lineage>
        <taxon>Bacteria</taxon>
        <taxon>Pseudomonadati</taxon>
        <taxon>Pseudomonadota</taxon>
        <taxon>Gammaproteobacteria</taxon>
        <taxon>Aeromonadales</taxon>
        <taxon>Aeromonadaceae</taxon>
        <taxon>Tolumonas</taxon>
    </lineage>
</organism>
<evidence type="ECO:0000313" key="3">
    <source>
        <dbReference type="EMBL" id="MBB6055647.1"/>
    </source>
</evidence>
<dbReference type="EMBL" id="JACHGR010000005">
    <property type="protein sequence ID" value="MBB6055647.1"/>
    <property type="molecule type" value="Genomic_DNA"/>
</dbReference>
<dbReference type="PANTHER" id="PTHR33215">
    <property type="entry name" value="PROTEIN DISTAL ANTENNA"/>
    <property type="match status" value="1"/>
</dbReference>
<dbReference type="GO" id="GO:0004803">
    <property type="term" value="F:transposase activity"/>
    <property type="evidence" value="ECO:0007669"/>
    <property type="project" value="InterPro"/>
</dbReference>
<evidence type="ECO:0000256" key="2">
    <source>
        <dbReference type="SAM" id="MobiDB-lite"/>
    </source>
</evidence>
<dbReference type="AlphaFoldDB" id="A0A841GDH6"/>
<comment type="similarity">
    <text evidence="1">Belongs to the transposase 8 family.</text>
</comment>
<dbReference type="PANTHER" id="PTHR33215:SF13">
    <property type="entry name" value="PROTEIN DISTAL ANTENNA"/>
    <property type="match status" value="1"/>
</dbReference>
<dbReference type="RefSeq" id="WP_188026402.1">
    <property type="nucleotide sequence ID" value="NZ_JACHGR010000005.1"/>
</dbReference>
<proteinExistence type="inferred from homology"/>
<feature type="region of interest" description="Disordered" evidence="2">
    <location>
        <begin position="57"/>
        <end position="77"/>
    </location>
</feature>
<keyword evidence="4" id="KW-1185">Reference proteome</keyword>